<dbReference type="InterPro" id="IPR036390">
    <property type="entry name" value="WH_DNA-bd_sf"/>
</dbReference>
<feature type="domain" description="PF0610-like rubredoxin-like zinc beta-ribbon C-terminal" evidence="2">
    <location>
        <begin position="61"/>
        <end position="98"/>
    </location>
</feature>
<proteinExistence type="predicted"/>
<dbReference type="InterPro" id="IPR049159">
    <property type="entry name" value="PF0610-like_wHTH_N"/>
</dbReference>
<reference evidence="3 4" key="1">
    <citation type="journal article" date="2011" name="Stand. Genomic Sci.">
        <title>Complete genome sequence of Desulfobulbus propionicus type strain (1pr3).</title>
        <authorList>
            <person name="Pagani I."/>
            <person name="Lapidus A."/>
            <person name="Nolan M."/>
            <person name="Lucas S."/>
            <person name="Hammon N."/>
            <person name="Deshpande S."/>
            <person name="Cheng J.F."/>
            <person name="Chertkov O."/>
            <person name="Davenport K."/>
            <person name="Tapia R."/>
            <person name="Han C."/>
            <person name="Goodwin L."/>
            <person name="Pitluck S."/>
            <person name="Liolios K."/>
            <person name="Mavromatis K."/>
            <person name="Ivanova N."/>
            <person name="Mikhailova N."/>
            <person name="Pati A."/>
            <person name="Chen A."/>
            <person name="Palaniappan K."/>
            <person name="Land M."/>
            <person name="Hauser L."/>
            <person name="Chang Y.J."/>
            <person name="Jeffries C.D."/>
            <person name="Detter J.C."/>
            <person name="Brambilla E."/>
            <person name="Kannan K.P."/>
            <person name="Djao O.D."/>
            <person name="Rohde M."/>
            <person name="Pukall R."/>
            <person name="Spring S."/>
            <person name="Goker M."/>
            <person name="Sikorski J."/>
            <person name="Woyke T."/>
            <person name="Bristow J."/>
            <person name="Eisen J.A."/>
            <person name="Markowitz V."/>
            <person name="Hugenholtz P."/>
            <person name="Kyrpides N.C."/>
            <person name="Klenk H.P."/>
        </authorList>
    </citation>
    <scope>NUCLEOTIDE SEQUENCE [LARGE SCALE GENOMIC DNA]</scope>
    <source>
        <strain evidence="4">ATCC 33891 / DSM 2032 / 1pr3</strain>
    </source>
</reference>
<dbReference type="Proteomes" id="UP000006365">
    <property type="component" value="Chromosome"/>
</dbReference>
<keyword evidence="4" id="KW-1185">Reference proteome</keyword>
<dbReference type="InterPro" id="IPR057022">
    <property type="entry name" value="PF0610-like_Zn_ribbon_C"/>
</dbReference>
<dbReference type="KEGG" id="dpr:Despr_1367"/>
<evidence type="ECO:0000259" key="2">
    <source>
        <dbReference type="Pfam" id="PF23470"/>
    </source>
</evidence>
<dbReference type="InterPro" id="IPR038767">
    <property type="entry name" value="PF0610-like"/>
</dbReference>
<dbReference type="Pfam" id="PF21476">
    <property type="entry name" value="PF0610-like_N"/>
    <property type="match status" value="1"/>
</dbReference>
<evidence type="ECO:0000313" key="4">
    <source>
        <dbReference type="Proteomes" id="UP000006365"/>
    </source>
</evidence>
<dbReference type="PANTHER" id="PTHR40663:SF2">
    <property type="entry name" value="TRANSCRIPTIONAL REGULATOR"/>
    <property type="match status" value="1"/>
</dbReference>
<dbReference type="EMBL" id="CP002364">
    <property type="protein sequence ID" value="ADW17530.1"/>
    <property type="molecule type" value="Genomic_DNA"/>
</dbReference>
<organism evidence="3 4">
    <name type="scientific">Desulfobulbus propionicus (strain ATCC 33891 / DSM 2032 / VKM B-1956 / 1pr3)</name>
    <dbReference type="NCBI Taxonomy" id="577650"/>
    <lineage>
        <taxon>Bacteria</taxon>
        <taxon>Pseudomonadati</taxon>
        <taxon>Thermodesulfobacteriota</taxon>
        <taxon>Desulfobulbia</taxon>
        <taxon>Desulfobulbales</taxon>
        <taxon>Desulfobulbaceae</taxon>
        <taxon>Desulfobulbus</taxon>
    </lineage>
</organism>
<accession>A0A7U3YLF0</accession>
<dbReference type="Pfam" id="PF23470">
    <property type="entry name" value="Zn_ribbon_PF0610"/>
    <property type="match status" value="1"/>
</dbReference>
<evidence type="ECO:0000259" key="1">
    <source>
        <dbReference type="Pfam" id="PF21476"/>
    </source>
</evidence>
<gene>
    <name evidence="3" type="ordered locus">Despr_1367</name>
</gene>
<dbReference type="SUPFAM" id="SSF46785">
    <property type="entry name" value="Winged helix' DNA-binding domain"/>
    <property type="match status" value="1"/>
</dbReference>
<feature type="domain" description="PF0610-like winged HTH N-terminal" evidence="1">
    <location>
        <begin position="10"/>
        <end position="58"/>
    </location>
</feature>
<name>A0A7U3YLF0_DESPD</name>
<dbReference type="AlphaFoldDB" id="A0A7U3YLF0"/>
<evidence type="ECO:0000313" key="3">
    <source>
        <dbReference type="EMBL" id="ADW17530.1"/>
    </source>
</evidence>
<dbReference type="PANTHER" id="PTHR40663">
    <property type="match status" value="1"/>
</dbReference>
<protein>
    <submittedName>
        <fullName evidence="3">Transcriptional regulator</fullName>
    </submittedName>
</protein>
<dbReference type="RefSeq" id="WP_015724071.1">
    <property type="nucleotide sequence ID" value="NC_014972.1"/>
</dbReference>
<sequence>MEANKAAGSIRRQLIELLGEGPQGVRELSQELHQSEREIYEHLVHVERTLRAEGRRLVIEPPVCLSCGFVFEKRARPQPPGRCPRCKKTHIRRPRYGIG</sequence>